<accession>A0ABW6IJN2</accession>
<evidence type="ECO:0000313" key="1">
    <source>
        <dbReference type="EMBL" id="MFE4108413.1"/>
    </source>
</evidence>
<protein>
    <submittedName>
        <fullName evidence="1">Uncharacterized protein</fullName>
    </submittedName>
</protein>
<dbReference type="RefSeq" id="WP_377968044.1">
    <property type="nucleotide sequence ID" value="NZ_JBHZOL010000109.1"/>
</dbReference>
<dbReference type="EMBL" id="JBHZOL010000109">
    <property type="protein sequence ID" value="MFE4108413.1"/>
    <property type="molecule type" value="Genomic_DNA"/>
</dbReference>
<dbReference type="Proteomes" id="UP001600165">
    <property type="component" value="Unassembled WGS sequence"/>
</dbReference>
<gene>
    <name evidence="1" type="ORF">ACFVKH_19200</name>
</gene>
<sequence length="125" mass="14022">MTYTRHNHIENLALDYEHDSAYEDFEIDQADLEAAAQTKLILQGETFTGVLEDCSYISVDPQYFGELSVGQRRLYEILLSLQESAIYSVTTIGRLTQAMDLKNPLACGKRLENLQALGVISGFRG</sequence>
<evidence type="ECO:0000313" key="2">
    <source>
        <dbReference type="Proteomes" id="UP001600165"/>
    </source>
</evidence>
<keyword evidence="2" id="KW-1185">Reference proteome</keyword>
<comment type="caution">
    <text evidence="1">The sequence shown here is derived from an EMBL/GenBank/DDBJ whole genome shotgun (WGS) entry which is preliminary data.</text>
</comment>
<name>A0ABW6IJN2_9CYAN</name>
<reference evidence="1 2" key="1">
    <citation type="submission" date="2024-10" db="EMBL/GenBank/DDBJ databases">
        <authorList>
            <person name="Ratan Roy A."/>
            <person name="Morales Sandoval P.H."/>
            <person name="De Los Santos Villalobos S."/>
            <person name="Chakraborty S."/>
            <person name="Mukherjee J."/>
        </authorList>
    </citation>
    <scope>NUCLEOTIDE SEQUENCE [LARGE SCALE GENOMIC DNA]</scope>
    <source>
        <strain evidence="1 2">S1</strain>
    </source>
</reference>
<organism evidence="1 2">
    <name type="scientific">Almyronema epifaneia S1</name>
    <dbReference type="NCBI Taxonomy" id="2991925"/>
    <lineage>
        <taxon>Bacteria</taxon>
        <taxon>Bacillati</taxon>
        <taxon>Cyanobacteriota</taxon>
        <taxon>Cyanophyceae</taxon>
        <taxon>Nodosilineales</taxon>
        <taxon>Nodosilineaceae</taxon>
        <taxon>Almyronema</taxon>
        <taxon>Almyronema epifaneia</taxon>
    </lineage>
</organism>
<proteinExistence type="predicted"/>